<organism evidence="1 2">
    <name type="scientific">Streptomyces pseudovenezuelae</name>
    <dbReference type="NCBI Taxonomy" id="67350"/>
    <lineage>
        <taxon>Bacteria</taxon>
        <taxon>Bacillati</taxon>
        <taxon>Actinomycetota</taxon>
        <taxon>Actinomycetes</taxon>
        <taxon>Kitasatosporales</taxon>
        <taxon>Streptomycetaceae</taxon>
        <taxon>Streptomyces</taxon>
        <taxon>Streptomyces aurantiacus group</taxon>
    </lineage>
</organism>
<gene>
    <name evidence="1" type="ORF">OG929_00100</name>
</gene>
<accession>A0ABZ1WMJ4</accession>
<evidence type="ECO:0000313" key="2">
    <source>
        <dbReference type="Proteomes" id="UP001432168"/>
    </source>
</evidence>
<dbReference type="EMBL" id="CP109011">
    <property type="protein sequence ID" value="WUT40771.1"/>
    <property type="molecule type" value="Genomic_DNA"/>
</dbReference>
<protein>
    <submittedName>
        <fullName evidence="1">Uncharacterized protein</fullName>
    </submittedName>
</protein>
<dbReference type="Proteomes" id="UP001432168">
    <property type="component" value="Chromosome"/>
</dbReference>
<name>A0ABZ1WMJ4_9ACTN</name>
<keyword evidence="2" id="KW-1185">Reference proteome</keyword>
<reference evidence="1" key="1">
    <citation type="submission" date="2022-10" db="EMBL/GenBank/DDBJ databases">
        <title>The complete genomes of actinobacterial strains from the NBC collection.</title>
        <authorList>
            <person name="Joergensen T.S."/>
            <person name="Alvarez Arevalo M."/>
            <person name="Sterndorff E.B."/>
            <person name="Faurdal D."/>
            <person name="Vuksanovic O."/>
            <person name="Mourched A.-S."/>
            <person name="Charusanti P."/>
            <person name="Shaw S."/>
            <person name="Blin K."/>
            <person name="Weber T."/>
        </authorList>
    </citation>
    <scope>NUCLEOTIDE SEQUENCE</scope>
    <source>
        <strain evidence="1">NBC_00686</strain>
    </source>
</reference>
<evidence type="ECO:0000313" key="1">
    <source>
        <dbReference type="EMBL" id="WUT40771.1"/>
    </source>
</evidence>
<dbReference type="RefSeq" id="WP_329256714.1">
    <property type="nucleotide sequence ID" value="NZ_CP109011.1"/>
</dbReference>
<sequence>MLELIVNEAGELRREHEGMVADRQVGMPVVVVNVIVGEFDDAGQGEGVEADESSRDADLQGQRRVTEAAQQFVSVFLLGLEAAWESGGRVLDDQMGRAEASCSAPAKEGDGT</sequence>
<proteinExistence type="predicted"/>